<sequence>MRKKESELSVIVKAKDLGSYIFTVMDKSPKKFRFTFVSRIQNLSLDILDNLYRANFVYVKDKEDSVHITQRKDYQRNAYVALKLLGFLALAAKEQGCILPKQYEQISIQSTEVTRLLLAWSRSDQNRYKG</sequence>
<gene>
    <name evidence="1" type="ORF">E5357_09695</name>
</gene>
<protein>
    <submittedName>
        <fullName evidence="1">Four helix bundle protein</fullName>
    </submittedName>
</protein>
<evidence type="ECO:0000313" key="2">
    <source>
        <dbReference type="Proteomes" id="UP000307720"/>
    </source>
</evidence>
<evidence type="ECO:0000313" key="1">
    <source>
        <dbReference type="EMBL" id="TGX98225.1"/>
    </source>
</evidence>
<keyword evidence="2" id="KW-1185">Reference proteome</keyword>
<reference evidence="1" key="1">
    <citation type="submission" date="2019-04" db="EMBL/GenBank/DDBJ databases">
        <title>Microbes associate with the intestines of laboratory mice.</title>
        <authorList>
            <person name="Navarre W."/>
            <person name="Wong E."/>
            <person name="Huang K."/>
            <person name="Tropini C."/>
            <person name="Ng K."/>
            <person name="Yu B."/>
        </authorList>
    </citation>
    <scope>NUCLEOTIDE SEQUENCE</scope>
    <source>
        <strain evidence="1">NM72_1-8</strain>
    </source>
</reference>
<dbReference type="Proteomes" id="UP000307720">
    <property type="component" value="Unassembled WGS sequence"/>
</dbReference>
<proteinExistence type="predicted"/>
<comment type="caution">
    <text evidence="1">The sequence shown here is derived from an EMBL/GenBank/DDBJ whole genome shotgun (WGS) entry which is preliminary data.</text>
</comment>
<dbReference type="EMBL" id="SRZB01000020">
    <property type="protein sequence ID" value="TGX98225.1"/>
    <property type="molecule type" value="Genomic_DNA"/>
</dbReference>
<organism evidence="1 2">
    <name type="scientific">Hominisplanchenecus murintestinalis</name>
    <dbReference type="NCBI Taxonomy" id="2941517"/>
    <lineage>
        <taxon>Bacteria</taxon>
        <taxon>Bacillati</taxon>
        <taxon>Bacillota</taxon>
        <taxon>Clostridia</taxon>
        <taxon>Lachnospirales</taxon>
        <taxon>Lachnospiraceae</taxon>
        <taxon>Hominisplanchenecus</taxon>
    </lineage>
</organism>
<name>A0AC61QYK3_9FIRM</name>
<accession>A0AC61QYK3</accession>